<keyword evidence="3" id="KW-1185">Reference proteome</keyword>
<feature type="non-terminal residue" evidence="2">
    <location>
        <position position="266"/>
    </location>
</feature>
<name>A0ABQ5I662_9ASTR</name>
<evidence type="ECO:0000256" key="1">
    <source>
        <dbReference type="SAM" id="MobiDB-lite"/>
    </source>
</evidence>
<reference evidence="2" key="1">
    <citation type="journal article" date="2022" name="Int. J. Mol. Sci.">
        <title>Draft Genome of Tanacetum Coccineum: Genomic Comparison of Closely Related Tanacetum-Family Plants.</title>
        <authorList>
            <person name="Yamashiro T."/>
            <person name="Shiraishi A."/>
            <person name="Nakayama K."/>
            <person name="Satake H."/>
        </authorList>
    </citation>
    <scope>NUCLEOTIDE SEQUENCE</scope>
</reference>
<dbReference type="EMBL" id="BQNB010020404">
    <property type="protein sequence ID" value="GJT95589.1"/>
    <property type="molecule type" value="Genomic_DNA"/>
</dbReference>
<proteinExistence type="predicted"/>
<gene>
    <name evidence="2" type="ORF">Tco_1091107</name>
</gene>
<protein>
    <submittedName>
        <fullName evidence="2">Uncharacterized protein</fullName>
    </submittedName>
</protein>
<feature type="compositionally biased region" description="Basic and acidic residues" evidence="1">
    <location>
        <begin position="145"/>
        <end position="164"/>
    </location>
</feature>
<dbReference type="Proteomes" id="UP001151760">
    <property type="component" value="Unassembled WGS sequence"/>
</dbReference>
<feature type="compositionally biased region" description="Polar residues" evidence="1">
    <location>
        <begin position="167"/>
        <end position="181"/>
    </location>
</feature>
<feature type="region of interest" description="Disordered" evidence="1">
    <location>
        <begin position="138"/>
        <end position="240"/>
    </location>
</feature>
<evidence type="ECO:0000313" key="3">
    <source>
        <dbReference type="Proteomes" id="UP001151760"/>
    </source>
</evidence>
<sequence>MERRIDVLIGSVGTDGARTRNIRLDRAVFLKNKSVIPSDSRLANCWAELDLNQRRHIANEFTVHIFHHHIRILLKSLNSGKKSTLSFEKIMIKVMNVTIMVSDGKIAIKLNLNKHCARFVGEINAELRDEANAADPLNKVRIRQKSQENRQKRANTDTRTKECARAGSQSQEKSTLSQLSGASYDGPLIPPPVVEKEPEVTTDTELPSTEDIQPLLVQDQNQDKEPINEPLVTQKTKTSLPYPSRLAKEKIREKDDILASKFMEIF</sequence>
<evidence type="ECO:0000313" key="2">
    <source>
        <dbReference type="EMBL" id="GJT95589.1"/>
    </source>
</evidence>
<accession>A0ABQ5I662</accession>
<reference evidence="2" key="2">
    <citation type="submission" date="2022-01" db="EMBL/GenBank/DDBJ databases">
        <authorList>
            <person name="Yamashiro T."/>
            <person name="Shiraishi A."/>
            <person name="Satake H."/>
            <person name="Nakayama K."/>
        </authorList>
    </citation>
    <scope>NUCLEOTIDE SEQUENCE</scope>
</reference>
<comment type="caution">
    <text evidence="2">The sequence shown here is derived from an EMBL/GenBank/DDBJ whole genome shotgun (WGS) entry which is preliminary data.</text>
</comment>
<organism evidence="2 3">
    <name type="scientific">Tanacetum coccineum</name>
    <dbReference type="NCBI Taxonomy" id="301880"/>
    <lineage>
        <taxon>Eukaryota</taxon>
        <taxon>Viridiplantae</taxon>
        <taxon>Streptophyta</taxon>
        <taxon>Embryophyta</taxon>
        <taxon>Tracheophyta</taxon>
        <taxon>Spermatophyta</taxon>
        <taxon>Magnoliopsida</taxon>
        <taxon>eudicotyledons</taxon>
        <taxon>Gunneridae</taxon>
        <taxon>Pentapetalae</taxon>
        <taxon>asterids</taxon>
        <taxon>campanulids</taxon>
        <taxon>Asterales</taxon>
        <taxon>Asteraceae</taxon>
        <taxon>Asteroideae</taxon>
        <taxon>Anthemideae</taxon>
        <taxon>Anthemidinae</taxon>
        <taxon>Tanacetum</taxon>
    </lineage>
</organism>
<feature type="compositionally biased region" description="Polar residues" evidence="1">
    <location>
        <begin position="231"/>
        <end position="240"/>
    </location>
</feature>